<dbReference type="NCBIfam" id="TIGR00595">
    <property type="entry name" value="priA"/>
    <property type="match status" value="1"/>
</dbReference>
<feature type="binding site" evidence="12">
    <location>
        <position position="405"/>
    </location>
    <ligand>
        <name>Zn(2+)</name>
        <dbReference type="ChEBI" id="CHEBI:29105"/>
        <label>1</label>
    </ligand>
</feature>
<keyword evidence="1 12" id="KW-0639">Primosome</keyword>
<dbReference type="InterPro" id="IPR027417">
    <property type="entry name" value="P-loop_NTPase"/>
</dbReference>
<gene>
    <name evidence="12" type="primary">priA</name>
    <name evidence="15" type="ORF">C8D97_109110</name>
</gene>
<evidence type="ECO:0000259" key="13">
    <source>
        <dbReference type="PROSITE" id="PS51192"/>
    </source>
</evidence>
<evidence type="ECO:0000256" key="2">
    <source>
        <dbReference type="ARBA" id="ARBA00022705"/>
    </source>
</evidence>
<feature type="binding site" evidence="12">
    <location>
        <position position="437"/>
    </location>
    <ligand>
        <name>Zn(2+)</name>
        <dbReference type="ChEBI" id="CHEBI:29105"/>
        <label>2</label>
    </ligand>
</feature>
<comment type="caution">
    <text evidence="15">The sequence shown here is derived from an EMBL/GenBank/DDBJ whole genome shotgun (WGS) entry which is preliminary data.</text>
</comment>
<feature type="binding site" evidence="12">
    <location>
        <position position="408"/>
    </location>
    <ligand>
        <name>Zn(2+)</name>
        <dbReference type="ChEBI" id="CHEBI:29105"/>
        <label>1</label>
    </ligand>
</feature>
<dbReference type="Pfam" id="PF18074">
    <property type="entry name" value="PriA_C"/>
    <property type="match status" value="1"/>
</dbReference>
<dbReference type="InterPro" id="IPR001650">
    <property type="entry name" value="Helicase_C-like"/>
</dbReference>
<feature type="binding site" evidence="12">
    <location>
        <position position="450"/>
    </location>
    <ligand>
        <name>Zn(2+)</name>
        <dbReference type="ChEBI" id="CHEBI:29105"/>
        <label>1</label>
    </ligand>
</feature>
<comment type="catalytic activity">
    <reaction evidence="11 12">
        <text>ATP + H2O = ADP + phosphate + H(+)</text>
        <dbReference type="Rhea" id="RHEA:13065"/>
        <dbReference type="ChEBI" id="CHEBI:15377"/>
        <dbReference type="ChEBI" id="CHEBI:15378"/>
        <dbReference type="ChEBI" id="CHEBI:30616"/>
        <dbReference type="ChEBI" id="CHEBI:43474"/>
        <dbReference type="ChEBI" id="CHEBI:456216"/>
        <dbReference type="EC" id="5.6.2.4"/>
    </reaction>
</comment>
<dbReference type="Gene3D" id="3.40.1440.60">
    <property type="entry name" value="PriA, 3(prime) DNA-binding domain"/>
    <property type="match status" value="1"/>
</dbReference>
<evidence type="ECO:0000313" key="15">
    <source>
        <dbReference type="EMBL" id="PWK48559.1"/>
    </source>
</evidence>
<keyword evidence="4 12" id="KW-0547">Nucleotide-binding</keyword>
<evidence type="ECO:0000256" key="11">
    <source>
        <dbReference type="ARBA" id="ARBA00048988"/>
    </source>
</evidence>
<keyword evidence="3 12" id="KW-0479">Metal-binding</keyword>
<dbReference type="Pfam" id="PF00271">
    <property type="entry name" value="Helicase_C"/>
    <property type="match status" value="1"/>
</dbReference>
<sequence length="701" mass="78314">MGCRVKVPFGKQTLIGLVVEQPQQADPAVKNLKAVIEILDQRPVLPQNVWQLLLKASQYYHHPLGDTVATALPNALLKGEPCQLTPEVHWQITPQGKAEFDTLSKRAVRLRFAMNQLLQAEAPVQEEQLKHQDITPSTLRSLHSKGWIESFEAGQSATSFVKGSTKTLNDEQQTAHQLISKGADQFSPFLLDGITGSGKTEVYLQAIAERLDNQQQVLVLIPEIGLTPQTLARFEQRFPNQIGVLHSGLTDRQRLNTWLKARAGILRVIIGTRSAIFTPMTNLGLIIIDEEHDLSFKQQEGLRYSSRDLAILRAQMESIPIILGSATPSLESLNNALTGKYQHLTLSKRATGQKLPQVKLIDCKNQPMTDGFSAPLLKAIAHHLKQGNQVLVFINRRGFAPVLLCHKCGWIADCKRCDSYMTLHQGKASRYLQCHHCGGYQQDCKQCPKCQSVDLFAVGQGTERIEQFLAAKFPDYPIQRIDRDTTRRKDAMQSYIDAAKSGETRLLVGTQMLAKGHHFPKVSLVAVLDIDGALFSSDFRAPERAAQLITQVAGRAGRAEVTGEVLVQTHHPEHSLLQALTQKSFQQLAKDLLHDRTETDLPPTSYMAIFRSESHQKQLALDFLTATAQQFSMFDQHLQLMGPVASTMSRKSGRYRFQLLINASQRSTLHNAISEKMPNIESLPLAQKVRWSLDIDPQDLL</sequence>
<keyword evidence="16" id="KW-1185">Reference proteome</keyword>
<comment type="similarity">
    <text evidence="12">Belongs to the helicase family. PriA subfamily.</text>
</comment>
<dbReference type="EC" id="5.6.2.4" evidence="12"/>
<dbReference type="GO" id="GO:0006269">
    <property type="term" value="P:DNA replication, synthesis of primer"/>
    <property type="evidence" value="ECO:0007669"/>
    <property type="project" value="UniProtKB-KW"/>
</dbReference>
<dbReference type="GO" id="GO:0016887">
    <property type="term" value="F:ATP hydrolysis activity"/>
    <property type="evidence" value="ECO:0007669"/>
    <property type="project" value="RHEA"/>
</dbReference>
<comment type="catalytic activity">
    <reaction evidence="12">
        <text>Couples ATP hydrolysis with the unwinding of duplex DNA by translocating in the 3'-5' direction.</text>
        <dbReference type="EC" id="5.6.2.4"/>
    </reaction>
</comment>
<name>A0A316FJ83_9GAMM</name>
<dbReference type="SMART" id="SM00490">
    <property type="entry name" value="HELICc"/>
    <property type="match status" value="1"/>
</dbReference>
<keyword evidence="10 12" id="KW-0413">Isomerase</keyword>
<accession>A0A316FJ83</accession>
<dbReference type="Pfam" id="PF17764">
    <property type="entry name" value="PriA_3primeBD"/>
    <property type="match status" value="1"/>
</dbReference>
<feature type="domain" description="Helicase ATP-binding" evidence="13">
    <location>
        <begin position="180"/>
        <end position="346"/>
    </location>
</feature>
<evidence type="ECO:0000256" key="8">
    <source>
        <dbReference type="ARBA" id="ARBA00022840"/>
    </source>
</evidence>
<dbReference type="PANTHER" id="PTHR30580:SF0">
    <property type="entry name" value="PRIMOSOMAL PROTEIN N"/>
    <property type="match status" value="1"/>
</dbReference>
<dbReference type="PROSITE" id="PS51192">
    <property type="entry name" value="HELICASE_ATP_BIND_1"/>
    <property type="match status" value="1"/>
</dbReference>
<dbReference type="Proteomes" id="UP000245790">
    <property type="component" value="Unassembled WGS sequence"/>
</dbReference>
<dbReference type="SUPFAM" id="SSF52540">
    <property type="entry name" value="P-loop containing nucleoside triphosphate hydrolases"/>
    <property type="match status" value="2"/>
</dbReference>
<keyword evidence="5 12" id="KW-0378">Hydrolase</keyword>
<dbReference type="NCBIfam" id="NF004065">
    <property type="entry name" value="PRK05580.1-1"/>
    <property type="match status" value="1"/>
</dbReference>
<dbReference type="GO" id="GO:0005524">
    <property type="term" value="F:ATP binding"/>
    <property type="evidence" value="ECO:0007669"/>
    <property type="project" value="UniProtKB-UniRule"/>
</dbReference>
<keyword evidence="6 12" id="KW-0347">Helicase</keyword>
<evidence type="ECO:0000256" key="12">
    <source>
        <dbReference type="HAMAP-Rule" id="MF_00983"/>
    </source>
</evidence>
<dbReference type="InterPro" id="IPR014001">
    <property type="entry name" value="Helicase_ATP-bd"/>
</dbReference>
<feature type="binding site" evidence="12">
    <location>
        <position position="414"/>
    </location>
    <ligand>
        <name>Zn(2+)</name>
        <dbReference type="ChEBI" id="CHEBI:29105"/>
        <label>2</label>
    </ligand>
</feature>
<dbReference type="NCBIfam" id="NF004067">
    <property type="entry name" value="PRK05580.1-4"/>
    <property type="match status" value="1"/>
</dbReference>
<dbReference type="GO" id="GO:0006270">
    <property type="term" value="P:DNA replication initiation"/>
    <property type="evidence" value="ECO:0007669"/>
    <property type="project" value="TreeGrafter"/>
</dbReference>
<evidence type="ECO:0000256" key="4">
    <source>
        <dbReference type="ARBA" id="ARBA00022741"/>
    </source>
</evidence>
<dbReference type="PROSITE" id="PS51194">
    <property type="entry name" value="HELICASE_CTER"/>
    <property type="match status" value="1"/>
</dbReference>
<evidence type="ECO:0000313" key="16">
    <source>
        <dbReference type="Proteomes" id="UP000245790"/>
    </source>
</evidence>
<dbReference type="SMART" id="SM00487">
    <property type="entry name" value="DEXDc"/>
    <property type="match status" value="1"/>
</dbReference>
<dbReference type="CDD" id="cd18804">
    <property type="entry name" value="SF2_C_priA"/>
    <property type="match status" value="1"/>
</dbReference>
<comment type="cofactor">
    <cofactor evidence="12">
        <name>Zn(2+)</name>
        <dbReference type="ChEBI" id="CHEBI:29105"/>
    </cofactor>
    <text evidence="12">Binds 2 zinc ions per subunit.</text>
</comment>
<dbReference type="EMBL" id="QGGU01000009">
    <property type="protein sequence ID" value="PWK48559.1"/>
    <property type="molecule type" value="Genomic_DNA"/>
</dbReference>
<feature type="binding site" evidence="12">
    <location>
        <position position="447"/>
    </location>
    <ligand>
        <name>Zn(2+)</name>
        <dbReference type="ChEBI" id="CHEBI:29105"/>
        <label>1</label>
    </ligand>
</feature>
<comment type="function">
    <text evidence="12">Initiates the restart of stalled replication forks, which reloads the replicative helicase on sites other than the origin of replication. Recognizes and binds to abandoned replication forks and remodels them to uncover a helicase loading site. Promotes assembly of the primosome at these replication forks.</text>
</comment>
<dbReference type="GO" id="GO:0006310">
    <property type="term" value="P:DNA recombination"/>
    <property type="evidence" value="ECO:0007669"/>
    <property type="project" value="InterPro"/>
</dbReference>
<evidence type="ECO:0000256" key="1">
    <source>
        <dbReference type="ARBA" id="ARBA00022515"/>
    </source>
</evidence>
<dbReference type="Pfam" id="PF00270">
    <property type="entry name" value="DEAD"/>
    <property type="match status" value="1"/>
</dbReference>
<dbReference type="HAMAP" id="MF_00983">
    <property type="entry name" value="PriA"/>
    <property type="match status" value="1"/>
</dbReference>
<evidence type="ECO:0000256" key="6">
    <source>
        <dbReference type="ARBA" id="ARBA00022806"/>
    </source>
</evidence>
<dbReference type="GO" id="GO:0006302">
    <property type="term" value="P:double-strand break repair"/>
    <property type="evidence" value="ECO:0007669"/>
    <property type="project" value="InterPro"/>
</dbReference>
<dbReference type="Gene3D" id="3.40.50.300">
    <property type="entry name" value="P-loop containing nucleotide triphosphate hydrolases"/>
    <property type="match status" value="2"/>
</dbReference>
<feature type="binding site" evidence="12">
    <location>
        <position position="417"/>
    </location>
    <ligand>
        <name>Zn(2+)</name>
        <dbReference type="ChEBI" id="CHEBI:29105"/>
        <label>2</label>
    </ligand>
</feature>
<evidence type="ECO:0000259" key="14">
    <source>
        <dbReference type="PROSITE" id="PS51194"/>
    </source>
</evidence>
<evidence type="ECO:0000256" key="7">
    <source>
        <dbReference type="ARBA" id="ARBA00022833"/>
    </source>
</evidence>
<dbReference type="AlphaFoldDB" id="A0A316FJ83"/>
<dbReference type="PANTHER" id="PTHR30580">
    <property type="entry name" value="PRIMOSOMAL PROTEIN N"/>
    <property type="match status" value="1"/>
</dbReference>
<dbReference type="GO" id="GO:0008270">
    <property type="term" value="F:zinc ion binding"/>
    <property type="evidence" value="ECO:0007669"/>
    <property type="project" value="UniProtKB-UniRule"/>
</dbReference>
<dbReference type="InterPro" id="IPR041236">
    <property type="entry name" value="PriA_C"/>
</dbReference>
<dbReference type="InterPro" id="IPR041222">
    <property type="entry name" value="PriA_3primeBD"/>
</dbReference>
<comment type="subunit">
    <text evidence="12">Component of the replication restart primosome.</text>
</comment>
<feature type="domain" description="Helicase C-terminal" evidence="14">
    <location>
        <begin position="439"/>
        <end position="607"/>
    </location>
</feature>
<dbReference type="InterPro" id="IPR005259">
    <property type="entry name" value="PriA"/>
</dbReference>
<evidence type="ECO:0000256" key="10">
    <source>
        <dbReference type="ARBA" id="ARBA00023235"/>
    </source>
</evidence>
<keyword evidence="9 12" id="KW-0238">DNA-binding</keyword>
<dbReference type="InterPro" id="IPR011545">
    <property type="entry name" value="DEAD/DEAH_box_helicase_dom"/>
</dbReference>
<feature type="binding site" evidence="12">
    <location>
        <position position="434"/>
    </location>
    <ligand>
        <name>Zn(2+)</name>
        <dbReference type="ChEBI" id="CHEBI:29105"/>
        <label>2</label>
    </ligand>
</feature>
<evidence type="ECO:0000256" key="3">
    <source>
        <dbReference type="ARBA" id="ARBA00022723"/>
    </source>
</evidence>
<dbReference type="GO" id="GO:0043138">
    <property type="term" value="F:3'-5' DNA helicase activity"/>
    <property type="evidence" value="ECO:0007669"/>
    <property type="project" value="UniProtKB-EC"/>
</dbReference>
<dbReference type="CDD" id="cd17929">
    <property type="entry name" value="DEXHc_priA"/>
    <property type="match status" value="1"/>
</dbReference>
<keyword evidence="8 12" id="KW-0067">ATP-binding</keyword>
<reference evidence="15 16" key="1">
    <citation type="submission" date="2018-05" db="EMBL/GenBank/DDBJ databases">
        <title>Genomic Encyclopedia of Type Strains, Phase IV (KMG-IV): sequencing the most valuable type-strain genomes for metagenomic binning, comparative biology and taxonomic classification.</title>
        <authorList>
            <person name="Goeker M."/>
        </authorList>
    </citation>
    <scope>NUCLEOTIDE SEQUENCE [LARGE SCALE GENOMIC DNA]</scope>
    <source>
        <strain evidence="15 16">DSM 25350</strain>
    </source>
</reference>
<organism evidence="15 16">
    <name type="scientific">Pleionea mediterranea</name>
    <dbReference type="NCBI Taxonomy" id="523701"/>
    <lineage>
        <taxon>Bacteria</taxon>
        <taxon>Pseudomonadati</taxon>
        <taxon>Pseudomonadota</taxon>
        <taxon>Gammaproteobacteria</taxon>
        <taxon>Oceanospirillales</taxon>
        <taxon>Pleioneaceae</taxon>
        <taxon>Pleionea</taxon>
    </lineage>
</organism>
<proteinExistence type="inferred from homology"/>
<keyword evidence="7 12" id="KW-0862">Zinc</keyword>
<keyword evidence="2 12" id="KW-0235">DNA replication</keyword>
<dbReference type="GO" id="GO:1990077">
    <property type="term" value="C:primosome complex"/>
    <property type="evidence" value="ECO:0007669"/>
    <property type="project" value="UniProtKB-UniRule"/>
</dbReference>
<dbReference type="GO" id="GO:0003677">
    <property type="term" value="F:DNA binding"/>
    <property type="evidence" value="ECO:0007669"/>
    <property type="project" value="UniProtKB-UniRule"/>
</dbReference>
<dbReference type="FunFam" id="3.40.50.300:FF:000489">
    <property type="entry name" value="Primosome assembly protein PriA"/>
    <property type="match status" value="1"/>
</dbReference>
<evidence type="ECO:0000256" key="9">
    <source>
        <dbReference type="ARBA" id="ARBA00023125"/>
    </source>
</evidence>
<evidence type="ECO:0000256" key="5">
    <source>
        <dbReference type="ARBA" id="ARBA00022801"/>
    </source>
</evidence>
<dbReference type="InterPro" id="IPR042115">
    <property type="entry name" value="PriA_3primeBD_sf"/>
</dbReference>
<protein>
    <recommendedName>
        <fullName evidence="12">Replication restart protein PriA</fullName>
    </recommendedName>
    <alternativeName>
        <fullName evidence="12">ATP-dependent DNA helicase PriA</fullName>
        <ecNumber evidence="12">5.6.2.4</ecNumber>
    </alternativeName>
    <alternativeName>
        <fullName evidence="12">DNA 3'-5' helicase PriA</fullName>
    </alternativeName>
</protein>